<dbReference type="EC" id="1.1.1.103" evidence="5"/>
<evidence type="ECO:0000256" key="3">
    <source>
        <dbReference type="ARBA" id="ARBA00059023"/>
    </source>
</evidence>
<dbReference type="PANTHER" id="PTHR42687">
    <property type="entry name" value="L-THREONINE 3-DEHYDROGENASE"/>
    <property type="match status" value="1"/>
</dbReference>
<dbReference type="InterPro" id="IPR051225">
    <property type="entry name" value="NAD(P)_epim/dehydratase"/>
</dbReference>
<evidence type="ECO:0000256" key="4">
    <source>
        <dbReference type="ARBA" id="ARBA00060557"/>
    </source>
</evidence>
<comment type="catalytic activity">
    <reaction evidence="2">
        <text>L-threonine + NAD(+) = (2S)-2-amino-3-oxobutanoate + NADH + H(+)</text>
        <dbReference type="Rhea" id="RHEA:13161"/>
        <dbReference type="ChEBI" id="CHEBI:15378"/>
        <dbReference type="ChEBI" id="CHEBI:57540"/>
        <dbReference type="ChEBI" id="CHEBI:57926"/>
        <dbReference type="ChEBI" id="CHEBI:57945"/>
        <dbReference type="ChEBI" id="CHEBI:78948"/>
        <dbReference type="EC" id="1.1.1.103"/>
    </reaction>
</comment>
<proteinExistence type="inferred from homology"/>
<dbReference type="GO" id="GO:0008743">
    <property type="term" value="F:L-threonine 3-dehydrogenase activity"/>
    <property type="evidence" value="ECO:0007669"/>
    <property type="project" value="UniProtKB-EC"/>
</dbReference>
<dbReference type="OrthoDB" id="10058185at2759"/>
<gene>
    <name evidence="9" type="primary">LOC106076439</name>
</gene>
<sequence>MRSLLVQSFSSPCQQVMGIGRNRKLLMERLVFPASCIRAVCLHTNVSRVLITGALGQLGFGLARILRDQLGHHNVVMSDIHKASECVRDSGPYVYLNVQDQGLLARTCVEQDIGCIVHYSAILSADAEANTQRALDINIIGLHNVLEVSRQLNLKLFVPSTIGSFGPESPRNPTPDLAVQRPKSLYGICKIHAELMGEYYHTKFGLDFRCLRYPGVISEHKPGGGTTDYALKMFHDAVTNQVNICCLKLDTRLPMIYIDDLHHATAQYLQMPNNLLKKRTYNIGALDFSPEELALEIQKENPSFQVTYKPDYRQRIAETWPEKLDFSNAMNDWGYRPKYTLETACQKILRSLKSKLNDP</sequence>
<dbReference type="FunFam" id="3.40.50.720:FF:000077">
    <property type="entry name" value="L-threonine 3-dehydrogenase, mitochondrial"/>
    <property type="match status" value="1"/>
</dbReference>
<evidence type="ECO:0000313" key="8">
    <source>
        <dbReference type="Proteomes" id="UP001165740"/>
    </source>
</evidence>
<comment type="function">
    <text evidence="3">Catalyzes the NAD(+)-dependent oxidation of L-threonine to 2-amino-3-ketobutyrate, mediating L-threonine catabolism.</text>
</comment>
<evidence type="ECO:0000256" key="5">
    <source>
        <dbReference type="ARBA" id="ARBA00066604"/>
    </source>
</evidence>
<evidence type="ECO:0000256" key="2">
    <source>
        <dbReference type="ARBA" id="ARBA00050613"/>
    </source>
</evidence>
<dbReference type="OMA" id="CIVHYSA"/>
<dbReference type="InterPro" id="IPR036291">
    <property type="entry name" value="NAD(P)-bd_dom_sf"/>
</dbReference>
<accession>A0A9W3AF72</accession>
<dbReference type="SUPFAM" id="SSF51735">
    <property type="entry name" value="NAD(P)-binding Rossmann-fold domains"/>
    <property type="match status" value="1"/>
</dbReference>
<dbReference type="Proteomes" id="UP001165740">
    <property type="component" value="Chromosome 5"/>
</dbReference>
<evidence type="ECO:0000256" key="6">
    <source>
        <dbReference type="ARBA" id="ARBA00069940"/>
    </source>
</evidence>
<keyword evidence="8" id="KW-1185">Reference proteome</keyword>
<comment type="pathway">
    <text evidence="4">Amino-acid degradation; L-threonine degradation via oxydo-reductase pathway; glycine from L-threonine: step 1/2.</text>
</comment>
<evidence type="ECO:0000313" key="9">
    <source>
        <dbReference type="RefSeq" id="XP_055885851.1"/>
    </source>
</evidence>
<evidence type="ECO:0000256" key="1">
    <source>
        <dbReference type="ARBA" id="ARBA00007637"/>
    </source>
</evidence>
<dbReference type="RefSeq" id="XP_055885851.1">
    <property type="nucleotide sequence ID" value="XM_056029876.1"/>
</dbReference>
<reference evidence="9" key="1">
    <citation type="submission" date="2025-08" db="UniProtKB">
        <authorList>
            <consortium name="RefSeq"/>
        </authorList>
    </citation>
    <scope>IDENTIFICATION</scope>
</reference>
<name>A0A9W3AF72_BIOGL</name>
<dbReference type="InterPro" id="IPR001509">
    <property type="entry name" value="Epimerase_deHydtase"/>
</dbReference>
<organism evidence="8 9">
    <name type="scientific">Biomphalaria glabrata</name>
    <name type="common">Bloodfluke planorb</name>
    <name type="synonym">Freshwater snail</name>
    <dbReference type="NCBI Taxonomy" id="6526"/>
    <lineage>
        <taxon>Eukaryota</taxon>
        <taxon>Metazoa</taxon>
        <taxon>Spiralia</taxon>
        <taxon>Lophotrochozoa</taxon>
        <taxon>Mollusca</taxon>
        <taxon>Gastropoda</taxon>
        <taxon>Heterobranchia</taxon>
        <taxon>Euthyneura</taxon>
        <taxon>Panpulmonata</taxon>
        <taxon>Hygrophila</taxon>
        <taxon>Lymnaeoidea</taxon>
        <taxon>Planorbidae</taxon>
        <taxon>Biomphalaria</taxon>
    </lineage>
</organism>
<dbReference type="Pfam" id="PF01370">
    <property type="entry name" value="Epimerase"/>
    <property type="match status" value="1"/>
</dbReference>
<evidence type="ECO:0000259" key="7">
    <source>
        <dbReference type="Pfam" id="PF01370"/>
    </source>
</evidence>
<dbReference type="Gene3D" id="3.40.50.720">
    <property type="entry name" value="NAD(P)-binding Rossmann-like Domain"/>
    <property type="match status" value="1"/>
</dbReference>
<feature type="domain" description="NAD-dependent epimerase/dehydratase" evidence="7">
    <location>
        <begin position="49"/>
        <end position="284"/>
    </location>
</feature>
<dbReference type="PANTHER" id="PTHR42687:SF1">
    <property type="entry name" value="L-THREONINE 3-DEHYDROGENASE, MITOCHONDRIAL"/>
    <property type="match status" value="1"/>
</dbReference>
<dbReference type="GeneID" id="106076439"/>
<protein>
    <recommendedName>
        <fullName evidence="6">L-threonine 3-dehydrogenase, mitochondrial</fullName>
        <ecNumber evidence="5">1.1.1.103</ecNumber>
    </recommendedName>
</protein>
<comment type="similarity">
    <text evidence="1">Belongs to the NAD(P)-dependent epimerase/dehydratase family.</text>
</comment>
<dbReference type="AlphaFoldDB" id="A0A9W3AF72"/>
<dbReference type="GO" id="GO:0006567">
    <property type="term" value="P:L-threonine catabolic process"/>
    <property type="evidence" value="ECO:0007669"/>
    <property type="project" value="TreeGrafter"/>
</dbReference>